<dbReference type="Proteomes" id="UP000659630">
    <property type="component" value="Unassembled WGS sequence"/>
</dbReference>
<feature type="transmembrane region" description="Helical" evidence="6">
    <location>
        <begin position="193"/>
        <end position="211"/>
    </location>
</feature>
<dbReference type="Pfam" id="PF02653">
    <property type="entry name" value="BPD_transp_2"/>
    <property type="match status" value="1"/>
</dbReference>
<feature type="transmembrane region" description="Helical" evidence="6">
    <location>
        <begin position="114"/>
        <end position="135"/>
    </location>
</feature>
<evidence type="ECO:0000256" key="4">
    <source>
        <dbReference type="ARBA" id="ARBA00022989"/>
    </source>
</evidence>
<gene>
    <name evidence="7" type="ORF">H8S23_03230</name>
</gene>
<keyword evidence="8" id="KW-1185">Reference proteome</keyword>
<feature type="transmembrane region" description="Helical" evidence="6">
    <location>
        <begin position="89"/>
        <end position="108"/>
    </location>
</feature>
<dbReference type="PANTHER" id="PTHR47089">
    <property type="entry name" value="ABC TRANSPORTER, PERMEASE PROTEIN"/>
    <property type="match status" value="1"/>
</dbReference>
<proteinExistence type="predicted"/>
<organism evidence="7 8">
    <name type="scientific">Anaerofilum hominis</name>
    <dbReference type="NCBI Taxonomy" id="2763016"/>
    <lineage>
        <taxon>Bacteria</taxon>
        <taxon>Bacillati</taxon>
        <taxon>Bacillota</taxon>
        <taxon>Clostridia</taxon>
        <taxon>Eubacteriales</taxon>
        <taxon>Oscillospiraceae</taxon>
        <taxon>Anaerofilum</taxon>
    </lineage>
</organism>
<feature type="transmembrane region" description="Helical" evidence="6">
    <location>
        <begin position="245"/>
        <end position="268"/>
    </location>
</feature>
<reference evidence="7" key="1">
    <citation type="submission" date="2020-08" db="EMBL/GenBank/DDBJ databases">
        <title>Genome public.</title>
        <authorList>
            <person name="Liu C."/>
            <person name="Sun Q."/>
        </authorList>
    </citation>
    <scope>NUCLEOTIDE SEQUENCE</scope>
    <source>
        <strain evidence="7">BX8</strain>
    </source>
</reference>
<feature type="transmembrane region" description="Helical" evidence="6">
    <location>
        <begin position="12"/>
        <end position="36"/>
    </location>
</feature>
<dbReference type="GO" id="GO:0022857">
    <property type="term" value="F:transmembrane transporter activity"/>
    <property type="evidence" value="ECO:0007669"/>
    <property type="project" value="InterPro"/>
</dbReference>
<feature type="transmembrane region" description="Helical" evidence="6">
    <location>
        <begin position="280"/>
        <end position="301"/>
    </location>
</feature>
<sequence length="356" mass="37771">MGKFKLDTTKLYHFLRIVAALLLALIFGGVILYIAGFNPLQAYKLIFKGAFGGGKAFLTTLIYATPLLFTGLSFIVARHANILNLGIEGQLYAGAMTSALLGAYVTVLPKVIHLPLVLAAGALAGGLYAALAAFLKVKYGANEVITTIMMNYMATLFCSYLVAYPLKNDQGLTQTERIAETAQLGRLVKDHSLSQAILFALVLIVVVNFVFKNSRFGYRARACGGNRLAAETAGINSGRITIQTMFLSGAISGLCGGLLVCGTYFRFITNFSSGFGFEGVAVATLAAFNPIALILSGILWGGIKSGASVVNRIASVPMDVISLIQALVVILVAAPRLMDKLLAPLKKFLVKGGRSV</sequence>
<accession>A0A923I822</accession>
<feature type="transmembrane region" description="Helical" evidence="6">
    <location>
        <begin position="147"/>
        <end position="166"/>
    </location>
</feature>
<name>A0A923I822_9FIRM</name>
<evidence type="ECO:0000313" key="7">
    <source>
        <dbReference type="EMBL" id="MBC5580511.1"/>
    </source>
</evidence>
<evidence type="ECO:0000256" key="2">
    <source>
        <dbReference type="ARBA" id="ARBA00022475"/>
    </source>
</evidence>
<evidence type="ECO:0000256" key="5">
    <source>
        <dbReference type="ARBA" id="ARBA00023136"/>
    </source>
</evidence>
<feature type="transmembrane region" description="Helical" evidence="6">
    <location>
        <begin position="56"/>
        <end position="77"/>
    </location>
</feature>
<dbReference type="CDD" id="cd06580">
    <property type="entry name" value="TM_PBP1_transp_TpRbsC_like"/>
    <property type="match status" value="1"/>
</dbReference>
<keyword evidence="5 6" id="KW-0472">Membrane</keyword>
<keyword evidence="3 6" id="KW-0812">Transmembrane</keyword>
<evidence type="ECO:0000256" key="1">
    <source>
        <dbReference type="ARBA" id="ARBA00004651"/>
    </source>
</evidence>
<dbReference type="GO" id="GO:0005886">
    <property type="term" value="C:plasma membrane"/>
    <property type="evidence" value="ECO:0007669"/>
    <property type="project" value="UniProtKB-SubCell"/>
</dbReference>
<evidence type="ECO:0000256" key="6">
    <source>
        <dbReference type="SAM" id="Phobius"/>
    </source>
</evidence>
<dbReference type="AlphaFoldDB" id="A0A923I822"/>
<dbReference type="PANTHER" id="PTHR47089:SF1">
    <property type="entry name" value="GUANOSINE ABC TRANSPORTER PERMEASE PROTEIN NUPP"/>
    <property type="match status" value="1"/>
</dbReference>
<evidence type="ECO:0000256" key="3">
    <source>
        <dbReference type="ARBA" id="ARBA00022692"/>
    </source>
</evidence>
<dbReference type="InterPro" id="IPR001851">
    <property type="entry name" value="ABC_transp_permease"/>
</dbReference>
<dbReference type="EMBL" id="JACONZ010000001">
    <property type="protein sequence ID" value="MBC5580511.1"/>
    <property type="molecule type" value="Genomic_DNA"/>
</dbReference>
<keyword evidence="4 6" id="KW-1133">Transmembrane helix</keyword>
<comment type="caution">
    <text evidence="7">The sequence shown here is derived from an EMBL/GenBank/DDBJ whole genome shotgun (WGS) entry which is preliminary data.</text>
</comment>
<evidence type="ECO:0000313" key="8">
    <source>
        <dbReference type="Proteomes" id="UP000659630"/>
    </source>
</evidence>
<keyword evidence="2" id="KW-1003">Cell membrane</keyword>
<protein>
    <submittedName>
        <fullName evidence="7">ABC transporter permease</fullName>
    </submittedName>
</protein>
<feature type="transmembrane region" description="Helical" evidence="6">
    <location>
        <begin position="313"/>
        <end position="334"/>
    </location>
</feature>
<dbReference type="RefSeq" id="WP_186886856.1">
    <property type="nucleotide sequence ID" value="NZ_JACONZ010000001.1"/>
</dbReference>
<comment type="subcellular location">
    <subcellularLocation>
        <location evidence="1">Cell membrane</location>
        <topology evidence="1">Multi-pass membrane protein</topology>
    </subcellularLocation>
</comment>